<feature type="transmembrane region" description="Helical" evidence="2">
    <location>
        <begin position="1113"/>
        <end position="1134"/>
    </location>
</feature>
<dbReference type="PANTHER" id="PTHR13018">
    <property type="entry name" value="PROBABLE MEMBRANE PROTEIN DUF221-RELATED"/>
    <property type="match status" value="1"/>
</dbReference>
<keyword evidence="2" id="KW-1133">Transmembrane helix</keyword>
<feature type="transmembrane region" description="Helical" evidence="2">
    <location>
        <begin position="942"/>
        <end position="971"/>
    </location>
</feature>
<feature type="compositionally biased region" description="Acidic residues" evidence="1">
    <location>
        <begin position="703"/>
        <end position="715"/>
    </location>
</feature>
<feature type="transmembrane region" description="Helical" evidence="2">
    <location>
        <begin position="1173"/>
        <end position="1194"/>
    </location>
</feature>
<evidence type="ECO:0000256" key="2">
    <source>
        <dbReference type="SAM" id="Phobius"/>
    </source>
</evidence>
<feature type="transmembrane region" description="Helical" evidence="2">
    <location>
        <begin position="203"/>
        <end position="224"/>
    </location>
</feature>
<feature type="transmembrane region" description="Helical" evidence="2">
    <location>
        <begin position="295"/>
        <end position="318"/>
    </location>
</feature>
<dbReference type="InParanoid" id="A0A0C3BR37"/>
<evidence type="ECO:0000313" key="4">
    <source>
        <dbReference type="EMBL" id="KIM88958.1"/>
    </source>
</evidence>
<feature type="region of interest" description="Disordered" evidence="1">
    <location>
        <begin position="81"/>
        <end position="130"/>
    </location>
</feature>
<evidence type="ECO:0000313" key="5">
    <source>
        <dbReference type="Proteomes" id="UP000054166"/>
    </source>
</evidence>
<evidence type="ECO:0000259" key="3">
    <source>
        <dbReference type="Pfam" id="PF02714"/>
    </source>
</evidence>
<dbReference type="Pfam" id="PF02714">
    <property type="entry name" value="RSN1_7TM"/>
    <property type="match status" value="1"/>
</dbReference>
<keyword evidence="2" id="KW-0812">Transmembrane</keyword>
<organism evidence="4 5">
    <name type="scientific">Piloderma croceum (strain F 1598)</name>
    <dbReference type="NCBI Taxonomy" id="765440"/>
    <lineage>
        <taxon>Eukaryota</taxon>
        <taxon>Fungi</taxon>
        <taxon>Dikarya</taxon>
        <taxon>Basidiomycota</taxon>
        <taxon>Agaricomycotina</taxon>
        <taxon>Agaricomycetes</taxon>
        <taxon>Agaricomycetidae</taxon>
        <taxon>Atheliales</taxon>
        <taxon>Atheliaceae</taxon>
        <taxon>Piloderma</taxon>
    </lineage>
</organism>
<feature type="domain" description="CSC1/OSCA1-like 7TM region" evidence="3">
    <location>
        <begin position="896"/>
        <end position="1165"/>
    </location>
</feature>
<feature type="compositionally biased region" description="Low complexity" evidence="1">
    <location>
        <begin position="660"/>
        <end position="676"/>
    </location>
</feature>
<feature type="transmembrane region" description="Helical" evidence="2">
    <location>
        <begin position="1087"/>
        <end position="1107"/>
    </location>
</feature>
<dbReference type="Proteomes" id="UP000054166">
    <property type="component" value="Unassembled WGS sequence"/>
</dbReference>
<keyword evidence="5" id="KW-1185">Reference proteome</keyword>
<feature type="compositionally biased region" description="Polar residues" evidence="1">
    <location>
        <begin position="99"/>
        <end position="130"/>
    </location>
</feature>
<feature type="transmembrane region" description="Helical" evidence="2">
    <location>
        <begin position="384"/>
        <end position="404"/>
    </location>
</feature>
<feature type="transmembrane region" description="Helical" evidence="2">
    <location>
        <begin position="896"/>
        <end position="922"/>
    </location>
</feature>
<reference evidence="4 5" key="1">
    <citation type="submission" date="2014-04" db="EMBL/GenBank/DDBJ databases">
        <authorList>
            <consortium name="DOE Joint Genome Institute"/>
            <person name="Kuo A."/>
            <person name="Tarkka M."/>
            <person name="Buscot F."/>
            <person name="Kohler A."/>
            <person name="Nagy L.G."/>
            <person name="Floudas D."/>
            <person name="Copeland A."/>
            <person name="Barry K.W."/>
            <person name="Cichocki N."/>
            <person name="Veneault-Fourrey C."/>
            <person name="LaButti K."/>
            <person name="Lindquist E.A."/>
            <person name="Lipzen A."/>
            <person name="Lundell T."/>
            <person name="Morin E."/>
            <person name="Murat C."/>
            <person name="Sun H."/>
            <person name="Tunlid A."/>
            <person name="Henrissat B."/>
            <person name="Grigoriev I.V."/>
            <person name="Hibbett D.S."/>
            <person name="Martin F."/>
            <person name="Nordberg H.P."/>
            <person name="Cantor M.N."/>
            <person name="Hua S.X."/>
        </authorList>
    </citation>
    <scope>NUCLEOTIDE SEQUENCE [LARGE SCALE GENOMIC DNA]</scope>
    <source>
        <strain evidence="4 5">F 1598</strain>
    </source>
</reference>
<feature type="region of interest" description="Disordered" evidence="1">
    <location>
        <begin position="653"/>
        <end position="715"/>
    </location>
</feature>
<accession>A0A0C3BR37</accession>
<feature type="transmembrane region" description="Helical" evidence="2">
    <location>
        <begin position="992"/>
        <end position="1011"/>
    </location>
</feature>
<dbReference type="HOGENOM" id="CLU_005496_0_0_1"/>
<evidence type="ECO:0000256" key="1">
    <source>
        <dbReference type="SAM" id="MobiDB-lite"/>
    </source>
</evidence>
<feature type="region of interest" description="Disordered" evidence="1">
    <location>
        <begin position="1"/>
        <end position="26"/>
    </location>
</feature>
<feature type="transmembrane region" description="Helical" evidence="2">
    <location>
        <begin position="1031"/>
        <end position="1054"/>
    </location>
</feature>
<dbReference type="PANTHER" id="PTHR13018:SF5">
    <property type="entry name" value="RE44586P"/>
    <property type="match status" value="1"/>
</dbReference>
<dbReference type="GO" id="GO:0005886">
    <property type="term" value="C:plasma membrane"/>
    <property type="evidence" value="ECO:0007669"/>
    <property type="project" value="TreeGrafter"/>
</dbReference>
<protein>
    <recommendedName>
        <fullName evidence="3">CSC1/OSCA1-like 7TM region domain-containing protein</fullName>
    </recommendedName>
</protein>
<dbReference type="OrthoDB" id="2591106at2759"/>
<feature type="compositionally biased region" description="Basic and acidic residues" evidence="1">
    <location>
        <begin position="469"/>
        <end position="486"/>
    </location>
</feature>
<dbReference type="GO" id="GO:0005227">
    <property type="term" value="F:calcium-activated cation channel activity"/>
    <property type="evidence" value="ECO:0007669"/>
    <property type="project" value="InterPro"/>
</dbReference>
<keyword evidence="2" id="KW-0472">Membrane</keyword>
<reference evidence="5" key="2">
    <citation type="submission" date="2015-01" db="EMBL/GenBank/DDBJ databases">
        <title>Evolutionary Origins and Diversification of the Mycorrhizal Mutualists.</title>
        <authorList>
            <consortium name="DOE Joint Genome Institute"/>
            <consortium name="Mycorrhizal Genomics Consortium"/>
            <person name="Kohler A."/>
            <person name="Kuo A."/>
            <person name="Nagy L.G."/>
            <person name="Floudas D."/>
            <person name="Copeland A."/>
            <person name="Barry K.W."/>
            <person name="Cichocki N."/>
            <person name="Veneault-Fourrey C."/>
            <person name="LaButti K."/>
            <person name="Lindquist E.A."/>
            <person name="Lipzen A."/>
            <person name="Lundell T."/>
            <person name="Morin E."/>
            <person name="Murat C."/>
            <person name="Riley R."/>
            <person name="Ohm R."/>
            <person name="Sun H."/>
            <person name="Tunlid A."/>
            <person name="Henrissat B."/>
            <person name="Grigoriev I.V."/>
            <person name="Hibbett D.S."/>
            <person name="Martin F."/>
        </authorList>
    </citation>
    <scope>NUCLEOTIDE SEQUENCE [LARGE SCALE GENOMIC DNA]</scope>
    <source>
        <strain evidence="5">F 1598</strain>
    </source>
</reference>
<feature type="transmembrane region" description="Helical" evidence="2">
    <location>
        <begin position="1146"/>
        <end position="1167"/>
    </location>
</feature>
<feature type="region of interest" description="Disordered" evidence="1">
    <location>
        <begin position="462"/>
        <end position="486"/>
    </location>
</feature>
<proteinExistence type="predicted"/>
<dbReference type="STRING" id="765440.A0A0C3BR37"/>
<dbReference type="InterPro" id="IPR003864">
    <property type="entry name" value="CSC1/OSCA1-like_7TM"/>
</dbReference>
<gene>
    <name evidence="4" type="ORF">PILCRDRAFT_3112</name>
</gene>
<sequence length="1370" mass="149747">MSRSEDGRTLPAKYGRANPNFSQSTVPNQVHTQDIIPWTTRDLNNQAHFTTVTFQLRSRQHHTDDLWWTSSGGSVFLPTHTSSSSTCTTGGHTGGRSTAKSSVTSSFGAKPGSQTSMSSPSALGLTTSTNPSSGQIITATYTTAFLTTITQPSTTFTSTSQTVITTTTSATALLSSSSPFVQGNAQVQPVCIGQGVDAFGDGVLATVILPSAIGLFLWVLFAVLRPRYRQLYALREWFIQPDLRPKPLGNSLWAFLFPHVPFVPSIPKDISNAGRSPAADAHLFPSDEQLSQRTLWICFLIVLGWTLLGLGGALPLYLVSTPCLAQSAPPGNSSGVYSTMQDLSLMRLLQLLDSGNITTTNFSGLHTREIVDNNDLYHNTYTRLIVLTALVVVLAILPALWKILHEFNKMVAYRKRWINVRCEGKEMAWLSARDAPGFIGWGEQKLKSFILKSGLSNAFEMSRGMNGRRGQDRRGNDGERPLTREEEANLEVDVQNLFSVGETHQLALLIEDRDEILENLEIAETRYITSFRLSTPEPSIADFEPPMIVENKDRPQISRPRALAGATARRRRRRHNPAYAASSLAPTSFVAPSQYYKLRGVQGVSGGRFADIDSQENFSDSIHQRVVGTRFQEVNRNSQAYGRLPIGSHVRLEKSGELGPGSPETPSSPPFSSRRGPNYDQESWIQGGESRFLSPHSRYVETPDVEPTENGDLDDEWVDLVREAPIDFSEDHNQMQPSTSNHGPGGYDEIGVARRRLPKIFQVRQTTEDSARRETFPLRNRDHDPAGITSPVPPHLRLQQQQPFVRPVSGVNHSDLGSVYSDISQWRSRLKAINAEIEEAQRRGYNDIADGTGVKGWLMVGQGLRFIPGAQLIEGRAKEDIRWDVLQNERSTLDSAVLWTVVAIVTVLLAAGLTAVSGLSLANAPDVAHAFPFLQPLADNGGLASGLATALAPAVAVALFTAIAILVVNWATNLRGAVSISSGQLLVFKTTFFILAAVAAIWLIAVGALLFAVQAFNAGGPTSKTIANGSIYMSALAMVIVINVAIIFPALLLLQPFHLWHVRRAEKEAVTPRQTFRAVYPRTYDPTFATGACVLALIFACIFSLIFPLIGPAVVVLLFLTLVAHRYLVGYVYARIHSQTGGLLQIWLLQRFATLLAFQPLLLGLIFLSRRLWILSGVLLGAAVCVIILVEVYCNWKTRIPGSRSLSAITQDSLRTFASTAHLSAGHDTDEENASFGASRVTRARGSMASVLDMMSLTLAVEPSSSRQRGPVPLQTDTLDDLTATERAARTHPDAPPHLPPLAFTDHAEDMAGILYAPELIAPPPIIWLPNDSAGVARSEAYDLEKYHGLRATLDVRAKGDVIHRTPSSH</sequence>
<feature type="compositionally biased region" description="Low complexity" evidence="1">
    <location>
        <begin position="81"/>
        <end position="98"/>
    </location>
</feature>
<name>A0A0C3BR37_PILCF</name>
<dbReference type="InterPro" id="IPR045122">
    <property type="entry name" value="Csc1-like"/>
</dbReference>
<dbReference type="EMBL" id="KN832976">
    <property type="protein sequence ID" value="KIM88958.1"/>
    <property type="molecule type" value="Genomic_DNA"/>
</dbReference>